<evidence type="ECO:0000313" key="2">
    <source>
        <dbReference type="EMBL" id="KAI1709145.1"/>
    </source>
</evidence>
<evidence type="ECO:0000313" key="3">
    <source>
        <dbReference type="Proteomes" id="UP001201812"/>
    </source>
</evidence>
<feature type="region of interest" description="Disordered" evidence="1">
    <location>
        <begin position="27"/>
        <end position="87"/>
    </location>
</feature>
<name>A0AAD4R4J5_9BILA</name>
<gene>
    <name evidence="2" type="ORF">DdX_11543</name>
</gene>
<protein>
    <submittedName>
        <fullName evidence="2">Uncharacterized protein</fullName>
    </submittedName>
</protein>
<feature type="compositionally biased region" description="Polar residues" evidence="1">
    <location>
        <begin position="66"/>
        <end position="87"/>
    </location>
</feature>
<evidence type="ECO:0000256" key="1">
    <source>
        <dbReference type="SAM" id="MobiDB-lite"/>
    </source>
</evidence>
<dbReference type="EMBL" id="JAKKPZ010000032">
    <property type="protein sequence ID" value="KAI1709145.1"/>
    <property type="molecule type" value="Genomic_DNA"/>
</dbReference>
<dbReference type="Proteomes" id="UP001201812">
    <property type="component" value="Unassembled WGS sequence"/>
</dbReference>
<dbReference type="AlphaFoldDB" id="A0AAD4R4J5"/>
<proteinExistence type="predicted"/>
<accession>A0AAD4R4J5</accession>
<keyword evidence="3" id="KW-1185">Reference proteome</keyword>
<organism evidence="2 3">
    <name type="scientific">Ditylenchus destructor</name>
    <dbReference type="NCBI Taxonomy" id="166010"/>
    <lineage>
        <taxon>Eukaryota</taxon>
        <taxon>Metazoa</taxon>
        <taxon>Ecdysozoa</taxon>
        <taxon>Nematoda</taxon>
        <taxon>Chromadorea</taxon>
        <taxon>Rhabditida</taxon>
        <taxon>Tylenchina</taxon>
        <taxon>Tylenchomorpha</taxon>
        <taxon>Sphaerularioidea</taxon>
        <taxon>Anguinidae</taxon>
        <taxon>Anguininae</taxon>
        <taxon>Ditylenchus</taxon>
    </lineage>
</organism>
<reference evidence="2" key="1">
    <citation type="submission" date="2022-01" db="EMBL/GenBank/DDBJ databases">
        <title>Genome Sequence Resource for Two Populations of Ditylenchus destructor, the Migratory Endoparasitic Phytonematode.</title>
        <authorList>
            <person name="Zhang H."/>
            <person name="Lin R."/>
            <person name="Xie B."/>
        </authorList>
    </citation>
    <scope>NUCLEOTIDE SEQUENCE</scope>
    <source>
        <strain evidence="2">BazhouSP</strain>
    </source>
</reference>
<sequence length="105" mass="11461">MLGRKLFEPKADHPGWIRNNKLIKREDGERSLRGRARLSPLTTLPRARGKQGMEESVVEDRPTHTPLFSLQTGPSQLSGPSASSAKTAPTGLVLHWSLNLGAQAP</sequence>
<comment type="caution">
    <text evidence="2">The sequence shown here is derived from an EMBL/GenBank/DDBJ whole genome shotgun (WGS) entry which is preliminary data.</text>
</comment>